<sequence>MQKGIIELEEMEFYAYHGCFKEEQVVGNRFMVNIAIQVDVEKPSHSDNINDALNYVSVYELTRQEIQQNSHLVEHLTERILNAIHQKFDYVDWVKVKVSKMNPPMGGQMKAVSVTMQR</sequence>
<comment type="similarity">
    <text evidence="3 6">Belongs to the DHNA family.</text>
</comment>
<protein>
    <recommendedName>
        <fullName evidence="6">7,8-dihydroneopterin aldolase</fullName>
        <ecNumber evidence="6">4.1.2.25</ecNumber>
    </recommendedName>
</protein>
<evidence type="ECO:0000259" key="7">
    <source>
        <dbReference type="SMART" id="SM00905"/>
    </source>
</evidence>
<keyword evidence="9" id="KW-1185">Reference proteome</keyword>
<dbReference type="AlphaFoldDB" id="W7YLB2"/>
<dbReference type="EMBL" id="BAMD01000081">
    <property type="protein sequence ID" value="GAF05346.1"/>
    <property type="molecule type" value="Genomic_DNA"/>
</dbReference>
<dbReference type="OrthoDB" id="9803748at2"/>
<dbReference type="EC" id="4.1.2.25" evidence="6"/>
<dbReference type="Gene3D" id="3.30.1130.10">
    <property type="match status" value="1"/>
</dbReference>
<comment type="function">
    <text evidence="6">Catalyzes the conversion of 7,8-dihydroneopterin to 6-hydroxymethyl-7,8-dihydropterin.</text>
</comment>
<gene>
    <name evidence="8" type="ORF">JCM21142_104078</name>
</gene>
<comment type="pathway">
    <text evidence="2 6">Cofactor biosynthesis; tetrahydrofolate biosynthesis; 2-amino-4-hydroxy-6-hydroxymethyl-7,8-dihydropteridine diphosphate from 7,8-dihydroneopterin triphosphate: step 3/4.</text>
</comment>
<proteinExistence type="inferred from homology"/>
<dbReference type="PANTHER" id="PTHR42844">
    <property type="entry name" value="DIHYDRONEOPTERIN ALDOLASE 1-RELATED"/>
    <property type="match status" value="1"/>
</dbReference>
<name>W7YLB2_9BACT</name>
<keyword evidence="5 6" id="KW-0456">Lyase</keyword>
<dbReference type="Pfam" id="PF02152">
    <property type="entry name" value="FolB"/>
    <property type="match status" value="1"/>
</dbReference>
<dbReference type="GO" id="GO:0004150">
    <property type="term" value="F:dihydroneopterin aldolase activity"/>
    <property type="evidence" value="ECO:0007669"/>
    <property type="project" value="UniProtKB-UniRule"/>
</dbReference>
<evidence type="ECO:0000313" key="8">
    <source>
        <dbReference type="EMBL" id="GAF05346.1"/>
    </source>
</evidence>
<dbReference type="GO" id="GO:0046654">
    <property type="term" value="P:tetrahydrofolate biosynthetic process"/>
    <property type="evidence" value="ECO:0007669"/>
    <property type="project" value="UniProtKB-UniRule"/>
</dbReference>
<accession>W7YLB2</accession>
<evidence type="ECO:0000256" key="5">
    <source>
        <dbReference type="ARBA" id="ARBA00023239"/>
    </source>
</evidence>
<dbReference type="eggNOG" id="COG1539">
    <property type="taxonomic scope" value="Bacteria"/>
</dbReference>
<keyword evidence="4 6" id="KW-0289">Folate biosynthesis</keyword>
<reference evidence="8 9" key="1">
    <citation type="journal article" date="2014" name="Genome Announc.">
        <title>Draft Genome Sequence of Cytophaga fermentans JCM 21142T, a Facultative Anaerobe Isolated from Marine Mud.</title>
        <authorList>
            <person name="Starns D."/>
            <person name="Oshima K."/>
            <person name="Suda W."/>
            <person name="Iino T."/>
            <person name="Yuki M."/>
            <person name="Inoue J."/>
            <person name="Kitamura K."/>
            <person name="Iida T."/>
            <person name="Darby A."/>
            <person name="Hattori M."/>
            <person name="Ohkuma M."/>
        </authorList>
    </citation>
    <scope>NUCLEOTIDE SEQUENCE [LARGE SCALE GENOMIC DNA]</scope>
    <source>
        <strain evidence="8 9">JCM 21142</strain>
    </source>
</reference>
<evidence type="ECO:0000256" key="1">
    <source>
        <dbReference type="ARBA" id="ARBA00001353"/>
    </source>
</evidence>
<dbReference type="UniPathway" id="UPA00077">
    <property type="reaction ID" value="UER00154"/>
</dbReference>
<evidence type="ECO:0000256" key="4">
    <source>
        <dbReference type="ARBA" id="ARBA00022909"/>
    </source>
</evidence>
<comment type="caution">
    <text evidence="8">The sequence shown here is derived from an EMBL/GenBank/DDBJ whole genome shotgun (WGS) entry which is preliminary data.</text>
</comment>
<dbReference type="InterPro" id="IPR043133">
    <property type="entry name" value="GTP-CH-I_C/QueF"/>
</dbReference>
<dbReference type="GO" id="GO:0005737">
    <property type="term" value="C:cytoplasm"/>
    <property type="evidence" value="ECO:0007669"/>
    <property type="project" value="TreeGrafter"/>
</dbReference>
<dbReference type="STRING" id="869213.GCA_000517085_04217"/>
<evidence type="ECO:0000256" key="3">
    <source>
        <dbReference type="ARBA" id="ARBA00005708"/>
    </source>
</evidence>
<evidence type="ECO:0000256" key="2">
    <source>
        <dbReference type="ARBA" id="ARBA00005013"/>
    </source>
</evidence>
<dbReference type="GO" id="GO:0046656">
    <property type="term" value="P:folic acid biosynthetic process"/>
    <property type="evidence" value="ECO:0007669"/>
    <property type="project" value="UniProtKB-UniRule"/>
</dbReference>
<feature type="domain" description="Dihydroneopterin aldolase/epimerase" evidence="7">
    <location>
        <begin position="6"/>
        <end position="118"/>
    </location>
</feature>
<evidence type="ECO:0000313" key="9">
    <source>
        <dbReference type="Proteomes" id="UP000019402"/>
    </source>
</evidence>
<dbReference type="NCBIfam" id="TIGR00525">
    <property type="entry name" value="folB"/>
    <property type="match status" value="1"/>
</dbReference>
<dbReference type="PANTHER" id="PTHR42844:SF1">
    <property type="entry name" value="DIHYDRONEOPTERIN ALDOLASE 1-RELATED"/>
    <property type="match status" value="1"/>
</dbReference>
<dbReference type="SUPFAM" id="SSF55620">
    <property type="entry name" value="Tetrahydrobiopterin biosynthesis enzymes-like"/>
    <property type="match status" value="1"/>
</dbReference>
<dbReference type="NCBIfam" id="TIGR00526">
    <property type="entry name" value="folB_dom"/>
    <property type="match status" value="1"/>
</dbReference>
<dbReference type="SMART" id="SM00905">
    <property type="entry name" value="FolB"/>
    <property type="match status" value="1"/>
</dbReference>
<evidence type="ECO:0000256" key="6">
    <source>
        <dbReference type="RuleBase" id="RU362079"/>
    </source>
</evidence>
<dbReference type="InterPro" id="IPR006156">
    <property type="entry name" value="Dihydroneopterin_aldolase"/>
</dbReference>
<dbReference type="InterPro" id="IPR006157">
    <property type="entry name" value="FolB_dom"/>
</dbReference>
<organism evidence="8 9">
    <name type="scientific">Saccharicrinis fermentans DSM 9555 = JCM 21142</name>
    <dbReference type="NCBI Taxonomy" id="869213"/>
    <lineage>
        <taxon>Bacteria</taxon>
        <taxon>Pseudomonadati</taxon>
        <taxon>Bacteroidota</taxon>
        <taxon>Bacteroidia</taxon>
        <taxon>Marinilabiliales</taxon>
        <taxon>Marinilabiliaceae</taxon>
        <taxon>Saccharicrinis</taxon>
    </lineage>
</organism>
<comment type="catalytic activity">
    <reaction evidence="1 6">
        <text>7,8-dihydroneopterin = 6-hydroxymethyl-7,8-dihydropterin + glycolaldehyde</text>
        <dbReference type="Rhea" id="RHEA:10540"/>
        <dbReference type="ChEBI" id="CHEBI:17001"/>
        <dbReference type="ChEBI" id="CHEBI:17071"/>
        <dbReference type="ChEBI" id="CHEBI:44841"/>
        <dbReference type="EC" id="4.1.2.25"/>
    </reaction>
</comment>
<dbReference type="RefSeq" id="WP_027473485.1">
    <property type="nucleotide sequence ID" value="NZ_BAMD01000081.1"/>
</dbReference>
<dbReference type="Proteomes" id="UP000019402">
    <property type="component" value="Unassembled WGS sequence"/>
</dbReference>